<evidence type="ECO:0000313" key="2">
    <source>
        <dbReference type="RefSeq" id="XP_010853017.1"/>
    </source>
</evidence>
<dbReference type="Proteomes" id="UP000515208">
    <property type="component" value="Unplaced"/>
</dbReference>
<protein>
    <submittedName>
        <fullName evidence="2">Uncharacterized protein LOC104999211</fullName>
    </submittedName>
</protein>
<proteinExistence type="predicted"/>
<accession>A0A6P3IMC9</accession>
<evidence type="ECO:0000313" key="1">
    <source>
        <dbReference type="Proteomes" id="UP000515208"/>
    </source>
</evidence>
<dbReference type="RefSeq" id="XP_010853017.1">
    <property type="nucleotide sequence ID" value="XM_010854715.1"/>
</dbReference>
<name>A0A6P3IMC9_BISBB</name>
<reference evidence="2" key="1">
    <citation type="submission" date="2025-08" db="UniProtKB">
        <authorList>
            <consortium name="RefSeq"/>
        </authorList>
    </citation>
    <scope>IDENTIFICATION</scope>
    <source>
        <tissue evidence="2">Blood</tissue>
    </source>
</reference>
<dbReference type="AlphaFoldDB" id="A0A6P3IMC9"/>
<organism evidence="1 2">
    <name type="scientific">Bison bison bison</name>
    <name type="common">North American plains bison</name>
    <dbReference type="NCBI Taxonomy" id="43346"/>
    <lineage>
        <taxon>Eukaryota</taxon>
        <taxon>Metazoa</taxon>
        <taxon>Chordata</taxon>
        <taxon>Craniata</taxon>
        <taxon>Vertebrata</taxon>
        <taxon>Euteleostomi</taxon>
        <taxon>Mammalia</taxon>
        <taxon>Eutheria</taxon>
        <taxon>Laurasiatheria</taxon>
        <taxon>Artiodactyla</taxon>
        <taxon>Ruminantia</taxon>
        <taxon>Pecora</taxon>
        <taxon>Bovidae</taxon>
        <taxon>Bovinae</taxon>
        <taxon>Bison</taxon>
    </lineage>
</organism>
<dbReference type="KEGG" id="bbis:104999211"/>
<keyword evidence="1" id="KW-1185">Reference proteome</keyword>
<dbReference type="GeneID" id="104999211"/>
<gene>
    <name evidence="2" type="primary">LOC104999211</name>
</gene>
<sequence length="185" mass="20869">MSFSLSLSSSSSGILPKSGPKMILQVRISAILTIQKNPEWWRKFSSSLTDEGKPSFLERSVFCSMTVCGVDCLLSSHLGTSFWQERKPCPEWTLSKERHVLTKQKTLLEWGAWVENSAVRETRRTALPCGLPSQASWGGKLLFKTKTLLKHGGSVMTVKLNEVLRPHHLLWQILYQLSGHPQTTF</sequence>